<protein>
    <submittedName>
        <fullName evidence="9">Putative ABC transporter permease protein</fullName>
    </submittedName>
</protein>
<feature type="transmembrane region" description="Helical" evidence="7">
    <location>
        <begin position="129"/>
        <end position="150"/>
    </location>
</feature>
<keyword evidence="2 7" id="KW-0813">Transport</keyword>
<dbReference type="Pfam" id="PF00528">
    <property type="entry name" value="BPD_transp_1"/>
    <property type="match status" value="1"/>
</dbReference>
<dbReference type="SUPFAM" id="SSF161098">
    <property type="entry name" value="MetI-like"/>
    <property type="match status" value="1"/>
</dbReference>
<reference evidence="9 10" key="1">
    <citation type="submission" date="2014-02" db="EMBL/GenBank/DDBJ databases">
        <title>Whole genome shotgun sequence of Rhodococcus wratislaviensis NBRC 100605.</title>
        <authorList>
            <person name="Hosoyama A."/>
            <person name="Tsuchikane K."/>
            <person name="Yoshida I."/>
            <person name="Ohji S."/>
            <person name="Ichikawa N."/>
            <person name="Yamazoe A."/>
            <person name="Fujita N."/>
        </authorList>
    </citation>
    <scope>NUCLEOTIDE SEQUENCE [LARGE SCALE GENOMIC DNA]</scope>
    <source>
        <strain evidence="9 10">NBRC 100605</strain>
    </source>
</reference>
<dbReference type="PANTHER" id="PTHR30151">
    <property type="entry name" value="ALKANE SULFONATE ABC TRANSPORTER-RELATED, MEMBRANE SUBUNIT"/>
    <property type="match status" value="1"/>
</dbReference>
<comment type="subcellular location">
    <subcellularLocation>
        <location evidence="1 7">Cell membrane</location>
        <topology evidence="1 7">Multi-pass membrane protein</topology>
    </subcellularLocation>
</comment>
<evidence type="ECO:0000256" key="3">
    <source>
        <dbReference type="ARBA" id="ARBA00022475"/>
    </source>
</evidence>
<feature type="transmembrane region" description="Helical" evidence="7">
    <location>
        <begin position="88"/>
        <end position="117"/>
    </location>
</feature>
<evidence type="ECO:0000256" key="4">
    <source>
        <dbReference type="ARBA" id="ARBA00022692"/>
    </source>
</evidence>
<sequence>MSVVTSTKSEIVNGSEGISTVMARSVSRARSRTRRTRFAVTATQIAVLVVFLGAWQWGASSGKLANSDLFWGSPSGILQMLVDNYSHLFGSLVATFSAALVGFVISVVVAVAFGIVLSQVSFINRVLDPYIIALTGMPRIALAPLFVLWFGIGDMAKIALCISLVFFIVLINVLAGFKGVNEDLVLMARSFGAGRGQIIAKITVPAAVPVLFAGLRLGLVFSILAVIASEMTAARDGLGLDVVQYAQTLRPNGIFAILVILATVMALLNWLLGVVERKLLRWAPDQRG</sequence>
<dbReference type="InterPro" id="IPR035906">
    <property type="entry name" value="MetI-like_sf"/>
</dbReference>
<keyword evidence="4 7" id="KW-0812">Transmembrane</keyword>
<keyword evidence="10" id="KW-1185">Reference proteome</keyword>
<dbReference type="RefSeq" id="WP_052033436.1">
    <property type="nucleotide sequence ID" value="NZ_BAWF01000043.1"/>
</dbReference>
<feature type="domain" description="ABC transmembrane type-1" evidence="8">
    <location>
        <begin position="92"/>
        <end position="276"/>
    </location>
</feature>
<evidence type="ECO:0000256" key="5">
    <source>
        <dbReference type="ARBA" id="ARBA00022989"/>
    </source>
</evidence>
<keyword evidence="6 7" id="KW-0472">Membrane</keyword>
<evidence type="ECO:0000256" key="6">
    <source>
        <dbReference type="ARBA" id="ARBA00023136"/>
    </source>
</evidence>
<evidence type="ECO:0000259" key="8">
    <source>
        <dbReference type="PROSITE" id="PS50928"/>
    </source>
</evidence>
<dbReference type="Gene3D" id="1.10.3720.10">
    <property type="entry name" value="MetI-like"/>
    <property type="match status" value="1"/>
</dbReference>
<dbReference type="Proteomes" id="UP000019491">
    <property type="component" value="Unassembled WGS sequence"/>
</dbReference>
<accession>X0PW92</accession>
<dbReference type="PANTHER" id="PTHR30151:SF20">
    <property type="entry name" value="ABC TRANSPORTER PERMEASE PROTEIN HI_0355-RELATED"/>
    <property type="match status" value="1"/>
</dbReference>
<proteinExistence type="inferred from homology"/>
<organism evidence="9 10">
    <name type="scientific">Rhodococcus wratislaviensis NBRC 100605</name>
    <dbReference type="NCBI Taxonomy" id="1219028"/>
    <lineage>
        <taxon>Bacteria</taxon>
        <taxon>Bacillati</taxon>
        <taxon>Actinomycetota</taxon>
        <taxon>Actinomycetes</taxon>
        <taxon>Mycobacteriales</taxon>
        <taxon>Nocardiaceae</taxon>
        <taxon>Rhodococcus</taxon>
    </lineage>
</organism>
<evidence type="ECO:0000256" key="7">
    <source>
        <dbReference type="RuleBase" id="RU363032"/>
    </source>
</evidence>
<evidence type="ECO:0000256" key="2">
    <source>
        <dbReference type="ARBA" id="ARBA00022448"/>
    </source>
</evidence>
<keyword evidence="3" id="KW-1003">Cell membrane</keyword>
<comment type="similarity">
    <text evidence="7">Belongs to the binding-protein-dependent transport system permease family.</text>
</comment>
<dbReference type="InterPro" id="IPR000515">
    <property type="entry name" value="MetI-like"/>
</dbReference>
<dbReference type="GO" id="GO:0005886">
    <property type="term" value="C:plasma membrane"/>
    <property type="evidence" value="ECO:0007669"/>
    <property type="project" value="UniProtKB-SubCell"/>
</dbReference>
<dbReference type="EMBL" id="BAWF01000043">
    <property type="protein sequence ID" value="GAF47614.1"/>
    <property type="molecule type" value="Genomic_DNA"/>
</dbReference>
<dbReference type="PROSITE" id="PS50928">
    <property type="entry name" value="ABC_TM1"/>
    <property type="match status" value="1"/>
</dbReference>
<dbReference type="OrthoDB" id="7274389at2"/>
<evidence type="ECO:0000313" key="10">
    <source>
        <dbReference type="Proteomes" id="UP000019491"/>
    </source>
</evidence>
<gene>
    <name evidence="9" type="ORF">RW1_043_00490</name>
</gene>
<dbReference type="GO" id="GO:0055085">
    <property type="term" value="P:transmembrane transport"/>
    <property type="evidence" value="ECO:0007669"/>
    <property type="project" value="InterPro"/>
</dbReference>
<dbReference type="AlphaFoldDB" id="X0PW92"/>
<feature type="transmembrane region" description="Helical" evidence="7">
    <location>
        <begin position="198"/>
        <end position="228"/>
    </location>
</feature>
<feature type="transmembrane region" description="Helical" evidence="7">
    <location>
        <begin position="253"/>
        <end position="272"/>
    </location>
</feature>
<feature type="transmembrane region" description="Helical" evidence="7">
    <location>
        <begin position="38"/>
        <end position="57"/>
    </location>
</feature>
<comment type="caution">
    <text evidence="9">The sequence shown here is derived from an EMBL/GenBank/DDBJ whole genome shotgun (WGS) entry which is preliminary data.</text>
</comment>
<evidence type="ECO:0000256" key="1">
    <source>
        <dbReference type="ARBA" id="ARBA00004651"/>
    </source>
</evidence>
<feature type="transmembrane region" description="Helical" evidence="7">
    <location>
        <begin position="156"/>
        <end position="177"/>
    </location>
</feature>
<name>X0PW92_RHOWR</name>
<keyword evidence="5 7" id="KW-1133">Transmembrane helix</keyword>
<evidence type="ECO:0000313" key="9">
    <source>
        <dbReference type="EMBL" id="GAF47614.1"/>
    </source>
</evidence>
<dbReference type="CDD" id="cd06261">
    <property type="entry name" value="TM_PBP2"/>
    <property type="match status" value="1"/>
</dbReference>